<protein>
    <submittedName>
        <fullName evidence="1">Uncharacterized protein</fullName>
    </submittedName>
</protein>
<gene>
    <name evidence="1" type="ORF">B0H16DRAFT_1461689</name>
</gene>
<keyword evidence="2" id="KW-1185">Reference proteome</keyword>
<reference evidence="1" key="1">
    <citation type="submission" date="2023-03" db="EMBL/GenBank/DDBJ databases">
        <title>Massive genome expansion in bonnet fungi (Mycena s.s.) driven by repeated elements and novel gene families across ecological guilds.</title>
        <authorList>
            <consortium name="Lawrence Berkeley National Laboratory"/>
            <person name="Harder C.B."/>
            <person name="Miyauchi S."/>
            <person name="Viragh M."/>
            <person name="Kuo A."/>
            <person name="Thoen E."/>
            <person name="Andreopoulos B."/>
            <person name="Lu D."/>
            <person name="Skrede I."/>
            <person name="Drula E."/>
            <person name="Henrissat B."/>
            <person name="Morin E."/>
            <person name="Kohler A."/>
            <person name="Barry K."/>
            <person name="LaButti K."/>
            <person name="Morin E."/>
            <person name="Salamov A."/>
            <person name="Lipzen A."/>
            <person name="Mereny Z."/>
            <person name="Hegedus B."/>
            <person name="Baldrian P."/>
            <person name="Stursova M."/>
            <person name="Weitz H."/>
            <person name="Taylor A."/>
            <person name="Grigoriev I.V."/>
            <person name="Nagy L.G."/>
            <person name="Martin F."/>
            <person name="Kauserud H."/>
        </authorList>
    </citation>
    <scope>NUCLEOTIDE SEQUENCE</scope>
    <source>
        <strain evidence="1">CBHHK182m</strain>
    </source>
</reference>
<evidence type="ECO:0000313" key="1">
    <source>
        <dbReference type="EMBL" id="KAJ7748408.1"/>
    </source>
</evidence>
<comment type="caution">
    <text evidence="1">The sequence shown here is derived from an EMBL/GenBank/DDBJ whole genome shotgun (WGS) entry which is preliminary data.</text>
</comment>
<dbReference type="EMBL" id="JARKIB010000073">
    <property type="protein sequence ID" value="KAJ7748408.1"/>
    <property type="molecule type" value="Genomic_DNA"/>
</dbReference>
<sequence>MDSSLMASRTSLSGSSLYTTTSSSTQWGPGAVAGKAIRAMGKAVVRGAEYVVISRRLSGIKAVMPCADNELPRRPNVHRMFLDLLELSRPRLYPEAFRTQAMQILLAQIASQQIRHLCSSIAEWEIDHEELVALLSEIIGIVLFYKRGFLDERLAASYITALPSDCHHWTPCISFMSGVAELNEATFHAVLDARFLEVILWVSGAQIHHRKIDPALGIKCGAAFKMLSEPPSYDLSVLWVEQLLRLSTDKPIVSLPEAVNSVTVQRLWPMVECRLLEIHVPAMLKMMQSTPNSEVDFFEYALWEGTYHSARLFHQLRNLFDSKYILSAKFMRNYLRCVGLGCGSDVLNQTADHFSRLSYSQQVDTLRHIIQHLIAQSCVDGSHGVNMSTSLFTPQHSDMAYNIVQFLLRIAVSSQVPVAKQALLDAALLTISPFLSAP</sequence>
<name>A0AAD7IQL4_9AGAR</name>
<accession>A0AAD7IQL4</accession>
<organism evidence="1 2">
    <name type="scientific">Mycena metata</name>
    <dbReference type="NCBI Taxonomy" id="1033252"/>
    <lineage>
        <taxon>Eukaryota</taxon>
        <taxon>Fungi</taxon>
        <taxon>Dikarya</taxon>
        <taxon>Basidiomycota</taxon>
        <taxon>Agaricomycotina</taxon>
        <taxon>Agaricomycetes</taxon>
        <taxon>Agaricomycetidae</taxon>
        <taxon>Agaricales</taxon>
        <taxon>Marasmiineae</taxon>
        <taxon>Mycenaceae</taxon>
        <taxon>Mycena</taxon>
    </lineage>
</organism>
<dbReference type="AlphaFoldDB" id="A0AAD7IQL4"/>
<proteinExistence type="predicted"/>
<dbReference type="Proteomes" id="UP001215598">
    <property type="component" value="Unassembled WGS sequence"/>
</dbReference>
<evidence type="ECO:0000313" key="2">
    <source>
        <dbReference type="Proteomes" id="UP001215598"/>
    </source>
</evidence>